<keyword evidence="2" id="KW-1185">Reference proteome</keyword>
<dbReference type="PANTHER" id="PTHR34387:SF1">
    <property type="entry name" value="PERIPLASMIC IMMUNOGENIC PROTEIN"/>
    <property type="match status" value="1"/>
</dbReference>
<comment type="caution">
    <text evidence="1">The sequence shown here is derived from an EMBL/GenBank/DDBJ whole genome shotgun (WGS) entry which is preliminary data.</text>
</comment>
<dbReference type="Proteomes" id="UP001317191">
    <property type="component" value="Unassembled WGS sequence"/>
</dbReference>
<gene>
    <name evidence="1" type="ORF">NAT50_10960</name>
</gene>
<evidence type="ECO:0000313" key="1">
    <source>
        <dbReference type="EMBL" id="MCL9809875.1"/>
    </source>
</evidence>
<dbReference type="InterPro" id="IPR052022">
    <property type="entry name" value="26kDa_periplasmic_antigen"/>
</dbReference>
<dbReference type="Pfam" id="PF04402">
    <property type="entry name" value="SIMPL"/>
    <property type="match status" value="1"/>
</dbReference>
<dbReference type="RefSeq" id="WP_250593270.1">
    <property type="nucleotide sequence ID" value="NZ_JAMLJM010000009.1"/>
</dbReference>
<reference evidence="1 2" key="1">
    <citation type="submission" date="2022-05" db="EMBL/GenBank/DDBJ databases">
        <title>Flavobacterium sp., isolated from activated sludge.</title>
        <authorList>
            <person name="Ran Q."/>
        </authorList>
    </citation>
    <scope>NUCLEOTIDE SEQUENCE [LARGE SCALE GENOMIC DNA]</scope>
    <source>
        <strain evidence="1 2">HXWNR70</strain>
    </source>
</reference>
<evidence type="ECO:0000313" key="2">
    <source>
        <dbReference type="Proteomes" id="UP001317191"/>
    </source>
</evidence>
<dbReference type="PANTHER" id="PTHR34387">
    <property type="entry name" value="SLR1258 PROTEIN"/>
    <property type="match status" value="1"/>
</dbReference>
<dbReference type="InterPro" id="IPR007497">
    <property type="entry name" value="SIMPL/DUF541"/>
</dbReference>
<dbReference type="EMBL" id="JAMLJM010000009">
    <property type="protein sequence ID" value="MCL9809875.1"/>
    <property type="molecule type" value="Genomic_DNA"/>
</dbReference>
<name>A0ABT0TR51_9FLAO</name>
<organism evidence="1 2">
    <name type="scientific">Flavobacterium luminosum</name>
    <dbReference type="NCBI Taxonomy" id="2949086"/>
    <lineage>
        <taxon>Bacteria</taxon>
        <taxon>Pseudomonadati</taxon>
        <taxon>Bacteroidota</taxon>
        <taxon>Flavobacteriia</taxon>
        <taxon>Flavobacteriales</taxon>
        <taxon>Flavobacteriaceae</taxon>
        <taxon>Flavobacterium</taxon>
    </lineage>
</organism>
<dbReference type="Gene3D" id="3.30.110.170">
    <property type="entry name" value="Protein of unknown function (DUF541), domain 1"/>
    <property type="match status" value="1"/>
</dbReference>
<sequence>MKNLIVILATFFTVMTQAQISKENAIPQINVSGEGKIKVTPDIATITIGVENSGKDAATVKKLNDETIDKVIKYIKKNNIPQSDFQTAQVSLHKSYDYVKKKYNYVANQTLTVTLKDLKKYDEFMMGLTDTGITNINGVEFKSSKLAQYETEARKKAAGVAKQKAIDYTEALGQKVGKVLLITDNSNTYYPQPVFKAMRAEALSDNSPKETLAIGEIEITANVTIIFAVE</sequence>
<proteinExistence type="predicted"/>
<dbReference type="Gene3D" id="3.30.70.2970">
    <property type="entry name" value="Protein of unknown function (DUF541), domain 2"/>
    <property type="match status" value="1"/>
</dbReference>
<protein>
    <submittedName>
        <fullName evidence="1">SIMPL domain-containing protein</fullName>
    </submittedName>
</protein>
<accession>A0ABT0TR51</accession>